<feature type="signal peptide" evidence="2">
    <location>
        <begin position="1"/>
        <end position="20"/>
    </location>
</feature>
<evidence type="ECO:0000313" key="4">
    <source>
        <dbReference type="Proteomes" id="UP000681356"/>
    </source>
</evidence>
<name>A0A8J8B8B3_9RHOB</name>
<gene>
    <name evidence="3" type="ORF">KB874_18250</name>
</gene>
<comment type="caution">
    <text evidence="3">The sequence shown here is derived from an EMBL/GenBank/DDBJ whole genome shotgun (WGS) entry which is preliminary data.</text>
</comment>
<dbReference type="PANTHER" id="PTHR48148:SF3">
    <property type="entry name" value="KERATINOCYTE PROLINE-RICH PROTEIN"/>
    <property type="match status" value="1"/>
</dbReference>
<accession>A0A8J8B8B3</accession>
<dbReference type="RefSeq" id="WP_212537997.1">
    <property type="nucleotide sequence ID" value="NZ_JAGTUU010000008.1"/>
</dbReference>
<feature type="region of interest" description="Disordered" evidence="1">
    <location>
        <begin position="393"/>
        <end position="416"/>
    </location>
</feature>
<sequence length="814" mass="87903">MKNRWILAAALLLPLGAALAQQTDDFAIPGDAETEAEAFLDGAQIAPDPVEDWAAAPAPATATAPPAAPQPAAAPPVEIPADWTRHSRLGMSFATPPDWQVMEESDDSISVGLYDRQAMRAAMVGIDYIVPGQIDSFEKDIGDLPQDASKGLDIDLGGATPTVTEAEPVVAADGARLIGKRAELIHPDLYFYAQEYQKEARNERGGADGLMMMAINFPREEILPILEIIEASVTLDAAPPPEAETGLDGIVGYPMPLPTGWKRWTNMQDALAFATSPVYSASIVFETGYRARGSWDGDDEFANPPDNARGEILGQPASVKSGLTGQPYMQVGYSMVPALRTVYRLDLCLANGDPVVIQTYAAEKWLETSDYAPLLDVVTLTLPPDAIPCPQPGEEPAAPVVAQPAPPPPPVAQGGEAASGWTVYQNARFGTSVRYPQSHFAITGQPPENDDGRAFASPDGTASMLVWGGFNALGQTIAEMASEAAEWRDTAAMEVFLTGDTWFSVKYRDGGIVTRRQAILDGQDVLHSVLIRYPETQEADFGPVAEAIVTSLAAPTDTAPAPVPPVPQADPMEQAFWQSVRGSSYPADFRAYLQNWPQGQHADEARRRIAELEAPPPAPQVNDTQMELAFWQSIQGANEPAMYQAYLDQWPNGTFASLARLQIQRLGGSGVAPDPSPGVITMAPPPPPQPAARYYTPSRGTAERQAVMDAARVPVQAELGQPVIFLVSVLNCDGTWCYLQAEPLRPDGTKLDWRTTPYARDWAADVMSDVVMVLMRRQGSGYQAVDHIIGPTDVYWYNWLAPYGLPERLFNPNG</sequence>
<evidence type="ECO:0000256" key="2">
    <source>
        <dbReference type="SAM" id="SignalP"/>
    </source>
</evidence>
<protein>
    <submittedName>
        <fullName evidence="3">Uncharacterized protein</fullName>
    </submittedName>
</protein>
<evidence type="ECO:0000256" key="1">
    <source>
        <dbReference type="SAM" id="MobiDB-lite"/>
    </source>
</evidence>
<keyword evidence="4" id="KW-1185">Reference proteome</keyword>
<feature type="chain" id="PRO_5035166215" evidence="2">
    <location>
        <begin position="21"/>
        <end position="814"/>
    </location>
</feature>
<feature type="compositionally biased region" description="Low complexity" evidence="1">
    <location>
        <begin position="394"/>
        <end position="403"/>
    </location>
</feature>
<dbReference type="PANTHER" id="PTHR48148">
    <property type="entry name" value="KERATINOCYTE PROLINE-RICH PROTEIN"/>
    <property type="match status" value="1"/>
</dbReference>
<evidence type="ECO:0000313" key="3">
    <source>
        <dbReference type="EMBL" id="MBS0126031.1"/>
    </source>
</evidence>
<organism evidence="3 4">
    <name type="scientific">Thetidibacter halocola</name>
    <dbReference type="NCBI Taxonomy" id="2827239"/>
    <lineage>
        <taxon>Bacteria</taxon>
        <taxon>Pseudomonadati</taxon>
        <taxon>Pseudomonadota</taxon>
        <taxon>Alphaproteobacteria</taxon>
        <taxon>Rhodobacterales</taxon>
        <taxon>Roseobacteraceae</taxon>
        <taxon>Thetidibacter</taxon>
    </lineage>
</organism>
<dbReference type="EMBL" id="JAGTUU010000008">
    <property type="protein sequence ID" value="MBS0126031.1"/>
    <property type="molecule type" value="Genomic_DNA"/>
</dbReference>
<keyword evidence="2" id="KW-0732">Signal</keyword>
<dbReference type="Proteomes" id="UP000681356">
    <property type="component" value="Unassembled WGS sequence"/>
</dbReference>
<proteinExistence type="predicted"/>
<dbReference type="AlphaFoldDB" id="A0A8J8B8B3"/>
<reference evidence="3" key="1">
    <citation type="submission" date="2021-04" db="EMBL/GenBank/DDBJ databases">
        <authorList>
            <person name="Yoon J."/>
        </authorList>
    </citation>
    <scope>NUCLEOTIDE SEQUENCE</scope>
    <source>
        <strain evidence="3">KMU-90</strain>
    </source>
</reference>